<comment type="subunit">
    <text evidence="12">Homodimer. Interacts with the U5-102 kDa protein subunit of the spliceosome.</text>
</comment>
<keyword evidence="4" id="KW-0964">Secreted</keyword>
<keyword evidence="6" id="KW-1015">Disulfide bond</keyword>
<evidence type="ECO:0000256" key="2">
    <source>
        <dbReference type="ARBA" id="ARBA00004613"/>
    </source>
</evidence>
<keyword evidence="8" id="KW-0508">mRNA splicing</keyword>
<evidence type="ECO:0000256" key="5">
    <source>
        <dbReference type="ARBA" id="ARBA00022664"/>
    </source>
</evidence>
<dbReference type="SUPFAM" id="SSF49899">
    <property type="entry name" value="Concanavalin A-like lectins/glucanases"/>
    <property type="match status" value="2"/>
</dbReference>
<dbReference type="PANTHER" id="PTHR24040">
    <property type="entry name" value="LAMININ G-LIKE DOMAIN-CONTAINING PROTEIN"/>
    <property type="match status" value="1"/>
</dbReference>
<dbReference type="CDD" id="cd00054">
    <property type="entry name" value="EGF_CA"/>
    <property type="match status" value="1"/>
</dbReference>
<evidence type="ECO:0000256" key="8">
    <source>
        <dbReference type="ARBA" id="ARBA00023187"/>
    </source>
</evidence>
<dbReference type="SMART" id="SM00282">
    <property type="entry name" value="LamG"/>
    <property type="match status" value="2"/>
</dbReference>
<dbReference type="GO" id="GO:0000398">
    <property type="term" value="P:mRNA splicing, via spliceosome"/>
    <property type="evidence" value="ECO:0007669"/>
    <property type="project" value="InterPro"/>
</dbReference>
<dbReference type="Pfam" id="PF02966">
    <property type="entry name" value="DIM1"/>
    <property type="match status" value="1"/>
</dbReference>
<dbReference type="GO" id="GO:0005615">
    <property type="term" value="C:extracellular space"/>
    <property type="evidence" value="ECO:0007669"/>
    <property type="project" value="TreeGrafter"/>
</dbReference>
<keyword evidence="9" id="KW-0539">Nucleus</keyword>
<organism evidence="16 17">
    <name type="scientific">Coregonus suidteri</name>
    <dbReference type="NCBI Taxonomy" id="861788"/>
    <lineage>
        <taxon>Eukaryota</taxon>
        <taxon>Metazoa</taxon>
        <taxon>Chordata</taxon>
        <taxon>Craniata</taxon>
        <taxon>Vertebrata</taxon>
        <taxon>Euteleostomi</taxon>
        <taxon>Actinopterygii</taxon>
        <taxon>Neopterygii</taxon>
        <taxon>Teleostei</taxon>
        <taxon>Protacanthopterygii</taxon>
        <taxon>Salmoniformes</taxon>
        <taxon>Salmonidae</taxon>
        <taxon>Coregoninae</taxon>
        <taxon>Coregonus</taxon>
    </lineage>
</organism>
<dbReference type="InterPro" id="IPR036249">
    <property type="entry name" value="Thioredoxin-like_sf"/>
</dbReference>
<dbReference type="Gene3D" id="3.40.30.10">
    <property type="entry name" value="Glutaredoxin"/>
    <property type="match status" value="1"/>
</dbReference>
<dbReference type="InterPro" id="IPR013320">
    <property type="entry name" value="ConA-like_dom_sf"/>
</dbReference>
<evidence type="ECO:0000256" key="12">
    <source>
        <dbReference type="ARBA" id="ARBA00063722"/>
    </source>
</evidence>
<comment type="similarity">
    <text evidence="3">Belongs to the DIM1 family.</text>
</comment>
<dbReference type="GO" id="GO:0046540">
    <property type="term" value="C:U4/U6 x U5 tri-snRNP complex"/>
    <property type="evidence" value="ECO:0007669"/>
    <property type="project" value="InterPro"/>
</dbReference>
<dbReference type="InterPro" id="IPR001791">
    <property type="entry name" value="Laminin_G"/>
</dbReference>
<dbReference type="FunFam" id="2.60.120.200:FF:000077">
    <property type="entry name" value="vitamin K-dependent protein S"/>
    <property type="match status" value="1"/>
</dbReference>
<dbReference type="Pfam" id="PF00054">
    <property type="entry name" value="Laminin_G_1"/>
    <property type="match status" value="1"/>
</dbReference>
<proteinExistence type="inferred from homology"/>
<gene>
    <name evidence="16" type="ORF">J4Q44_G00384380</name>
</gene>
<keyword evidence="5" id="KW-0507">mRNA processing</keyword>
<dbReference type="Gene3D" id="2.60.120.200">
    <property type="match status" value="2"/>
</dbReference>
<evidence type="ECO:0000313" key="17">
    <source>
        <dbReference type="Proteomes" id="UP001356427"/>
    </source>
</evidence>
<evidence type="ECO:0000256" key="9">
    <source>
        <dbReference type="ARBA" id="ARBA00023242"/>
    </source>
</evidence>
<dbReference type="InterPro" id="IPR051145">
    <property type="entry name" value="GAS-SHBG-PROS"/>
</dbReference>
<dbReference type="SUPFAM" id="SSF52833">
    <property type="entry name" value="Thioredoxin-like"/>
    <property type="match status" value="1"/>
</dbReference>
<comment type="subcellular location">
    <subcellularLocation>
        <location evidence="1">Nucleus</location>
    </subcellularLocation>
    <subcellularLocation>
        <location evidence="2">Secreted</location>
    </subcellularLocation>
</comment>
<dbReference type="SMART" id="SM01410">
    <property type="entry name" value="DIM1"/>
    <property type="match status" value="1"/>
</dbReference>
<comment type="function">
    <text evidence="11">Essential role in pre-mRNA splicing. Required in cell cycle progression for S/G(2) transition.</text>
</comment>
<evidence type="ECO:0000256" key="14">
    <source>
        <dbReference type="PROSITE-ProRule" id="PRU00122"/>
    </source>
</evidence>
<dbReference type="PROSITE" id="PS50025">
    <property type="entry name" value="LAM_G_DOMAIN"/>
    <property type="match status" value="2"/>
</dbReference>
<comment type="caution">
    <text evidence="14">Lacks conserved residue(s) required for the propagation of feature annotation.</text>
</comment>
<protein>
    <recommendedName>
        <fullName evidence="13">Thioredoxin-like protein 4B</fullName>
    </recommendedName>
</protein>
<reference evidence="16 17" key="1">
    <citation type="submission" date="2021-04" db="EMBL/GenBank/DDBJ databases">
        <authorList>
            <person name="De Guttry C."/>
            <person name="Zahm M."/>
            <person name="Klopp C."/>
            <person name="Cabau C."/>
            <person name="Louis A."/>
            <person name="Berthelot C."/>
            <person name="Parey E."/>
            <person name="Roest Crollius H."/>
            <person name="Montfort J."/>
            <person name="Robinson-Rechavi M."/>
            <person name="Bucao C."/>
            <person name="Bouchez O."/>
            <person name="Gislard M."/>
            <person name="Lluch J."/>
            <person name="Milhes M."/>
            <person name="Lampietro C."/>
            <person name="Lopez Roques C."/>
            <person name="Donnadieu C."/>
            <person name="Braasch I."/>
            <person name="Desvignes T."/>
            <person name="Postlethwait J."/>
            <person name="Bobe J."/>
            <person name="Wedekind C."/>
            <person name="Guiguen Y."/>
        </authorList>
    </citation>
    <scope>NUCLEOTIDE SEQUENCE [LARGE SCALE GENOMIC DNA]</scope>
    <source>
        <strain evidence="16">Cs_M1</strain>
        <tissue evidence="16">Blood</tissue>
    </source>
</reference>
<dbReference type="PANTHER" id="PTHR24040:SF0">
    <property type="entry name" value="VITAMIN K-DEPENDENT PROTEIN S"/>
    <property type="match status" value="1"/>
</dbReference>
<evidence type="ECO:0000256" key="11">
    <source>
        <dbReference type="ARBA" id="ARBA00060348"/>
    </source>
</evidence>
<comment type="caution">
    <text evidence="16">The sequence shown here is derived from an EMBL/GenBank/DDBJ whole genome shotgun (WGS) entry which is preliminary data.</text>
</comment>
<keyword evidence="7" id="KW-0325">Glycoprotein</keyword>
<accession>A0AAN8KR61</accession>
<feature type="domain" description="Laminin G" evidence="15">
    <location>
        <begin position="238"/>
        <end position="419"/>
    </location>
</feature>
<evidence type="ECO:0000313" key="16">
    <source>
        <dbReference type="EMBL" id="KAK6291161.1"/>
    </source>
</evidence>
<evidence type="ECO:0000256" key="3">
    <source>
        <dbReference type="ARBA" id="ARBA00008241"/>
    </source>
</evidence>
<feature type="domain" description="Laminin G" evidence="15">
    <location>
        <begin position="60"/>
        <end position="231"/>
    </location>
</feature>
<evidence type="ECO:0000256" key="7">
    <source>
        <dbReference type="ARBA" id="ARBA00023180"/>
    </source>
</evidence>
<dbReference type="Proteomes" id="UP001356427">
    <property type="component" value="Unassembled WGS sequence"/>
</dbReference>
<evidence type="ECO:0000256" key="13">
    <source>
        <dbReference type="ARBA" id="ARBA00074495"/>
    </source>
</evidence>
<evidence type="ECO:0000256" key="6">
    <source>
        <dbReference type="ARBA" id="ARBA00023157"/>
    </source>
</evidence>
<keyword evidence="17" id="KW-1185">Reference proteome</keyword>
<dbReference type="AlphaFoldDB" id="A0AAN8KR61"/>
<keyword evidence="10" id="KW-0131">Cell cycle</keyword>
<dbReference type="Gene3D" id="2.10.25.10">
    <property type="entry name" value="Laminin"/>
    <property type="match status" value="1"/>
</dbReference>
<dbReference type="FunFam" id="3.40.30.10:FF:000059">
    <property type="entry name" value="Thioredoxin-like protein"/>
    <property type="match status" value="1"/>
</dbReference>
<evidence type="ECO:0000259" key="15">
    <source>
        <dbReference type="PROSITE" id="PS50025"/>
    </source>
</evidence>
<dbReference type="CDD" id="cd02986">
    <property type="entry name" value="DLP"/>
    <property type="match status" value="1"/>
</dbReference>
<dbReference type="CDD" id="cd00110">
    <property type="entry name" value="LamG"/>
    <property type="match status" value="2"/>
</dbReference>
<evidence type="ECO:0000256" key="1">
    <source>
        <dbReference type="ARBA" id="ARBA00004123"/>
    </source>
</evidence>
<name>A0AAN8KR61_9TELE</name>
<dbReference type="InterPro" id="IPR004123">
    <property type="entry name" value="Dim1"/>
</dbReference>
<evidence type="ECO:0000256" key="4">
    <source>
        <dbReference type="ARBA" id="ARBA00022525"/>
    </source>
</evidence>
<dbReference type="EMBL" id="JAGTTL010000054">
    <property type="protein sequence ID" value="KAK6291161.1"/>
    <property type="molecule type" value="Genomic_DNA"/>
</dbReference>
<evidence type="ECO:0000256" key="10">
    <source>
        <dbReference type="ARBA" id="ARBA00023306"/>
    </source>
</evidence>
<sequence length="530" mass="58681">MSECEVGVCGGECVNAMGSYSCHCDGRRGLRLAEDQSSCEEVPVCVQLYDYKHAEMLYLGEQFTGGPVIYLRFRLPENTKFAAEFDFRTFDPEGVILYAESSQDSWFMLGLREGRIEVQFKNQHSLKVTSGGKAINDGQWHVISVDELESSISVKISKEAVMSINSPESLFTSVNGKLETKVYIAGLPNRTDSVIKPINPRLDGCIRGWNLMNQGASGVKEVIQEKESKHCFLHVERGTYFTGAGLAHFNIDYSESGSWRVDLKISIRPSSSTGVLFALVVNDTVPLSVAVVTQGPDDAHLQVFLDGVSVAVLQSLMLCYPDRLSVELTVTPTTLEIIANSSTWSYSLPDGALDRLNATMMTHSVSTCIGGLPDTIPASSTPVSAYYHGCLDVNINGRLLDFDEAVLVLRFGRDEDSICLQLDEILSKTSHDLSNMASIYIVDVDSAPIYTRYFDISYIPSTVFFFNGQHMKVDYGSPDHTKFVGSFKTKQDFVDLIEVIYRGAMRGKMIVQSPIDPQNIPKYDLLYHGI</sequence>